<dbReference type="SUPFAM" id="SSF158668">
    <property type="entry name" value="MtlR-like"/>
    <property type="match status" value="1"/>
</dbReference>
<dbReference type="InterPro" id="IPR007761">
    <property type="entry name" value="MtlR-like"/>
</dbReference>
<dbReference type="EMBL" id="WOEZ01000127">
    <property type="protein sequence ID" value="NPT57580.1"/>
    <property type="molecule type" value="Genomic_DNA"/>
</dbReference>
<comment type="caution">
    <text evidence="1">The sequence shown here is derived from an EMBL/GenBank/DDBJ whole genome shotgun (WGS) entry which is preliminary data.</text>
</comment>
<reference evidence="1 2" key="1">
    <citation type="submission" date="2019-11" db="EMBL/GenBank/DDBJ databases">
        <title>Metabolism of dissolved organic matter in forest soils.</title>
        <authorList>
            <person name="Cyle K.T."/>
            <person name="Wilhelm R.C."/>
            <person name="Martinez C.E."/>
        </authorList>
    </citation>
    <scope>NUCLEOTIDE SEQUENCE [LARGE SCALE GENOMIC DNA]</scope>
    <source>
        <strain evidence="1 2">5N</strain>
    </source>
</reference>
<dbReference type="PANTHER" id="PTHR37941:SF1">
    <property type="entry name" value="FUMARASE E-RELATED"/>
    <property type="match status" value="1"/>
</dbReference>
<evidence type="ECO:0008006" key="3">
    <source>
        <dbReference type="Google" id="ProtNLM"/>
    </source>
</evidence>
<dbReference type="AlphaFoldDB" id="A0A972SL93"/>
<dbReference type="InterPro" id="IPR038026">
    <property type="entry name" value="MtlR-like_sf"/>
</dbReference>
<proteinExistence type="predicted"/>
<name>A0A972SL93_9BURK</name>
<gene>
    <name evidence="1" type="ORF">GNZ13_24140</name>
</gene>
<dbReference type="GO" id="GO:0045892">
    <property type="term" value="P:negative regulation of DNA-templated transcription"/>
    <property type="evidence" value="ECO:0007669"/>
    <property type="project" value="TreeGrafter"/>
</dbReference>
<dbReference type="PANTHER" id="PTHR37941">
    <property type="entry name" value="FUMARASE E-RELATED"/>
    <property type="match status" value="1"/>
</dbReference>
<sequence>MSENIENAGASEEDLAYQALKEIRESLHAMVAQVPGAAGEGARAILEFRTALTSETDRGSVLMAAAFIDDRLKYLLMARLVDDAKIARRAFEFNGPLGTFSSRIDFSYLMGILPKNAQRDLHIIRSIRNKFAHNAAPMTFEDESIKSLCNSLVFHGVKPMSLYASVATTVVT</sequence>
<organism evidence="1 2">
    <name type="scientific">Paraburkholderia elongata</name>
    <dbReference type="NCBI Taxonomy" id="2675747"/>
    <lineage>
        <taxon>Bacteria</taxon>
        <taxon>Pseudomonadati</taxon>
        <taxon>Pseudomonadota</taxon>
        <taxon>Betaproteobacteria</taxon>
        <taxon>Burkholderiales</taxon>
        <taxon>Burkholderiaceae</taxon>
        <taxon>Paraburkholderia</taxon>
    </lineage>
</organism>
<dbReference type="RefSeq" id="WP_172168878.1">
    <property type="nucleotide sequence ID" value="NZ_WOEZ01000127.1"/>
</dbReference>
<keyword evidence="2" id="KW-1185">Reference proteome</keyword>
<evidence type="ECO:0000313" key="2">
    <source>
        <dbReference type="Proteomes" id="UP000655523"/>
    </source>
</evidence>
<dbReference type="Proteomes" id="UP000655523">
    <property type="component" value="Unassembled WGS sequence"/>
</dbReference>
<evidence type="ECO:0000313" key="1">
    <source>
        <dbReference type="EMBL" id="NPT57580.1"/>
    </source>
</evidence>
<protein>
    <recommendedName>
        <fullName evidence="3">Mannitol repressor</fullName>
    </recommendedName>
</protein>
<dbReference type="Gene3D" id="1.20.120.330">
    <property type="entry name" value="Nucleotidyltransferases domain 2"/>
    <property type="match status" value="1"/>
</dbReference>
<accession>A0A972SL93</accession>